<evidence type="ECO:0000256" key="6">
    <source>
        <dbReference type="ARBA" id="ARBA00022692"/>
    </source>
</evidence>
<evidence type="ECO:0000256" key="8">
    <source>
        <dbReference type="ARBA" id="ARBA00023047"/>
    </source>
</evidence>
<evidence type="ECO:0000256" key="14">
    <source>
        <dbReference type="ARBA" id="ARBA00023288"/>
    </source>
</evidence>
<evidence type="ECO:0000313" key="17">
    <source>
        <dbReference type="EMBL" id="EKN06715.1"/>
    </source>
</evidence>
<dbReference type="PANTHER" id="PTHR33619">
    <property type="entry name" value="POLYSACCHARIDE EXPORT PROTEIN GFCE-RELATED"/>
    <property type="match status" value="1"/>
</dbReference>
<evidence type="ECO:0000256" key="11">
    <source>
        <dbReference type="ARBA" id="ARBA00023136"/>
    </source>
</evidence>
<dbReference type="Gene3D" id="3.10.560.10">
    <property type="entry name" value="Outer membrane lipoprotein wza domain like"/>
    <property type="match status" value="2"/>
</dbReference>
<dbReference type="Gene3D" id="3.30.1950.10">
    <property type="entry name" value="wza like domain"/>
    <property type="match status" value="1"/>
</dbReference>
<keyword evidence="4" id="KW-1134">Transmembrane beta strand</keyword>
<dbReference type="InterPro" id="IPR054765">
    <property type="entry name" value="SLBB_dom"/>
</dbReference>
<dbReference type="InterPro" id="IPR003715">
    <property type="entry name" value="Poly_export_N"/>
</dbReference>
<evidence type="ECO:0000313" key="18">
    <source>
        <dbReference type="Proteomes" id="UP000006330"/>
    </source>
</evidence>
<keyword evidence="10" id="KW-0626">Porin</keyword>
<sequence>MKIINYLFAVLFFSLLFSSCGTVKDIAYLQGDDLFKRMEVSDTVEMKIRKNDILDISVTCAEPELLQPFNMVWGNYYSGNYGGYNNRGYQVELDGTINFPLLGRLKVEGLTRRQLIDLVQDKLKKGDYIKEPVVTVRYQNFRVQVLGEVNRPGSYTITSERVTLFEALALAGDLTIHGRRSRVAVIREADGVRTILYHDLRSREVFNSPDFYLQQNDLVYVEPNRVRAEASTQNQFTSVGTWMSLISFLMSTCVLIFK</sequence>
<dbReference type="GO" id="GO:0015288">
    <property type="term" value="F:porin activity"/>
    <property type="evidence" value="ECO:0007669"/>
    <property type="project" value="UniProtKB-KW"/>
</dbReference>
<dbReference type="InterPro" id="IPR049712">
    <property type="entry name" value="Poly_export"/>
</dbReference>
<proteinExistence type="inferred from homology"/>
<evidence type="ECO:0000256" key="2">
    <source>
        <dbReference type="ARBA" id="ARBA00009450"/>
    </source>
</evidence>
<feature type="domain" description="SLBB" evidence="16">
    <location>
        <begin position="142"/>
        <end position="221"/>
    </location>
</feature>
<evidence type="ECO:0000256" key="13">
    <source>
        <dbReference type="ARBA" id="ARBA00023237"/>
    </source>
</evidence>
<dbReference type="GO" id="GO:0009279">
    <property type="term" value="C:cell outer membrane"/>
    <property type="evidence" value="ECO:0007669"/>
    <property type="project" value="UniProtKB-SubCell"/>
</dbReference>
<evidence type="ECO:0000256" key="12">
    <source>
        <dbReference type="ARBA" id="ARBA00023139"/>
    </source>
</evidence>
<dbReference type="Pfam" id="PF02563">
    <property type="entry name" value="Poly_export"/>
    <property type="match status" value="1"/>
</dbReference>
<organism evidence="17 18">
    <name type="scientific">Parabacteroides goldsteinii CL02T12C30</name>
    <dbReference type="NCBI Taxonomy" id="999418"/>
    <lineage>
        <taxon>Bacteria</taxon>
        <taxon>Pseudomonadati</taxon>
        <taxon>Bacteroidota</taxon>
        <taxon>Bacteroidia</taxon>
        <taxon>Bacteroidales</taxon>
        <taxon>Tannerellaceae</taxon>
        <taxon>Parabacteroides</taxon>
    </lineage>
</organism>
<dbReference type="AlphaFoldDB" id="K5Z6J7"/>
<comment type="subcellular location">
    <subcellularLocation>
        <location evidence="1">Cell outer membrane</location>
        <topology evidence="1">Multi-pass membrane protein</topology>
    </subcellularLocation>
</comment>
<accession>K5Z6J7</accession>
<reference evidence="17 18" key="1">
    <citation type="submission" date="2012-02" db="EMBL/GenBank/DDBJ databases">
        <title>The Genome Sequence of Parabacteroides goldsteinii CL02T12C30.</title>
        <authorList>
            <consortium name="The Broad Institute Genome Sequencing Platform"/>
            <person name="Earl A."/>
            <person name="Ward D."/>
            <person name="Feldgarden M."/>
            <person name="Gevers D."/>
            <person name="Zitomersky N.L."/>
            <person name="Coyne M.J."/>
            <person name="Comstock L.E."/>
            <person name="Young S.K."/>
            <person name="Zeng Q."/>
            <person name="Gargeya S."/>
            <person name="Fitzgerald M."/>
            <person name="Haas B."/>
            <person name="Abouelleil A."/>
            <person name="Alvarado L."/>
            <person name="Arachchi H.M."/>
            <person name="Berlin A."/>
            <person name="Chapman S.B."/>
            <person name="Gearin G."/>
            <person name="Goldberg J."/>
            <person name="Griggs A."/>
            <person name="Gujja S."/>
            <person name="Hansen M."/>
            <person name="Heiman D."/>
            <person name="Howarth C."/>
            <person name="Larimer J."/>
            <person name="Lui A."/>
            <person name="MacDonald P.J.P."/>
            <person name="McCowen C."/>
            <person name="Montmayeur A."/>
            <person name="Murphy C."/>
            <person name="Neiman D."/>
            <person name="Pearson M."/>
            <person name="Priest M."/>
            <person name="Roberts A."/>
            <person name="Saif S."/>
            <person name="Shea T."/>
            <person name="Sisk P."/>
            <person name="Stolte C."/>
            <person name="Sykes S."/>
            <person name="Wortman J."/>
            <person name="Nusbaum C."/>
            <person name="Birren B."/>
        </authorList>
    </citation>
    <scope>NUCLEOTIDE SEQUENCE [LARGE SCALE GENOMIC DNA]</scope>
    <source>
        <strain evidence="17 18">CL02T12C30</strain>
    </source>
</reference>
<evidence type="ECO:0000256" key="10">
    <source>
        <dbReference type="ARBA" id="ARBA00023114"/>
    </source>
</evidence>
<keyword evidence="12" id="KW-0564">Palmitate</keyword>
<evidence type="ECO:0000256" key="1">
    <source>
        <dbReference type="ARBA" id="ARBA00004571"/>
    </source>
</evidence>
<dbReference type="PANTHER" id="PTHR33619:SF3">
    <property type="entry name" value="POLYSACCHARIDE EXPORT PROTEIN GFCE-RELATED"/>
    <property type="match status" value="1"/>
</dbReference>
<evidence type="ECO:0000256" key="9">
    <source>
        <dbReference type="ARBA" id="ARBA00023065"/>
    </source>
</evidence>
<keyword evidence="9" id="KW-0406">Ion transport</keyword>
<evidence type="ECO:0000259" key="15">
    <source>
        <dbReference type="Pfam" id="PF02563"/>
    </source>
</evidence>
<dbReference type="Pfam" id="PF22461">
    <property type="entry name" value="SLBB_2"/>
    <property type="match status" value="1"/>
</dbReference>
<keyword evidence="5" id="KW-0762">Sugar transport</keyword>
<protein>
    <submittedName>
        <fullName evidence="17">Uncharacterized protein</fullName>
    </submittedName>
</protein>
<dbReference type="RefSeq" id="WP_007659208.1">
    <property type="nucleotide sequence ID" value="NZ_JH976478.1"/>
</dbReference>
<dbReference type="PROSITE" id="PS51257">
    <property type="entry name" value="PROKAR_LIPOPROTEIN"/>
    <property type="match status" value="1"/>
</dbReference>
<evidence type="ECO:0000256" key="3">
    <source>
        <dbReference type="ARBA" id="ARBA00022448"/>
    </source>
</evidence>
<keyword evidence="3" id="KW-0813">Transport</keyword>
<keyword evidence="7" id="KW-0732">Signal</keyword>
<evidence type="ECO:0000256" key="4">
    <source>
        <dbReference type="ARBA" id="ARBA00022452"/>
    </source>
</evidence>
<dbReference type="EMBL" id="AGZO01000041">
    <property type="protein sequence ID" value="EKN06715.1"/>
    <property type="molecule type" value="Genomic_DNA"/>
</dbReference>
<evidence type="ECO:0000259" key="16">
    <source>
        <dbReference type="Pfam" id="PF22461"/>
    </source>
</evidence>
<dbReference type="Proteomes" id="UP000006330">
    <property type="component" value="Unassembled WGS sequence"/>
</dbReference>
<feature type="domain" description="Polysaccharide export protein N-terminal" evidence="15">
    <location>
        <begin position="44"/>
        <end position="137"/>
    </location>
</feature>
<keyword evidence="8" id="KW-0625">Polysaccharide transport</keyword>
<keyword evidence="14" id="KW-0449">Lipoprotein</keyword>
<evidence type="ECO:0000256" key="7">
    <source>
        <dbReference type="ARBA" id="ARBA00022729"/>
    </source>
</evidence>
<dbReference type="HOGENOM" id="CLU_038343_1_0_10"/>
<comment type="caution">
    <text evidence="17">The sequence shown here is derived from an EMBL/GenBank/DDBJ whole genome shotgun (WGS) entry which is preliminary data.</text>
</comment>
<dbReference type="GO" id="GO:0015159">
    <property type="term" value="F:polysaccharide transmembrane transporter activity"/>
    <property type="evidence" value="ECO:0007669"/>
    <property type="project" value="InterPro"/>
</dbReference>
<dbReference type="OrthoDB" id="662756at2"/>
<keyword evidence="11" id="KW-0472">Membrane</keyword>
<dbReference type="PATRIC" id="fig|999418.3.peg.5251"/>
<dbReference type="GO" id="GO:0046930">
    <property type="term" value="C:pore complex"/>
    <property type="evidence" value="ECO:0007669"/>
    <property type="project" value="UniProtKB-KW"/>
</dbReference>
<dbReference type="GO" id="GO:0006811">
    <property type="term" value="P:monoatomic ion transport"/>
    <property type="evidence" value="ECO:0007669"/>
    <property type="project" value="UniProtKB-KW"/>
</dbReference>
<evidence type="ECO:0000256" key="5">
    <source>
        <dbReference type="ARBA" id="ARBA00022597"/>
    </source>
</evidence>
<name>K5Z6J7_9BACT</name>
<keyword evidence="13" id="KW-0998">Cell outer membrane</keyword>
<keyword evidence="6" id="KW-0812">Transmembrane</keyword>
<gene>
    <name evidence="17" type="ORF">HMPREF1076_05185</name>
</gene>
<comment type="similarity">
    <text evidence="2">Belongs to the BexD/CtrA/VexA family.</text>
</comment>